<sequence>MAATAAAAQKDPRTFFKQGNAAQFNFVLGLYEEAVKLKAEQKNKKTEEFLKLDKWYQTELPKRIKARGKDAHLTHEELCQCMKWKLSRGKFSPRLKDLIQMNTPRLCMTETKKAFRALLKKDDLPSAIQALCNLKGVGPAMASTILTAANPEQCGFMADECLLAIPEIEGIDYTTRELLNFVEQLKMAANRLNKEGSGEWNAHKVEMALWTHFVILELKKELLDDMPGGGSATPDATATTPSATLGQAQQPTENGDSSVDAQQQKEKNGGPVPEESNDSMDSAFANKENFTANTNGTSDAENSRASIISNCEDTNDSMAVSEAPSEALSEAASEPVSEAPSEPVSEEPSERAPDTPDTTSQPGELTQEISSATKASAPSIENTEGATVVSSNVADSTDEPALKKAKVDE</sequence>
<comment type="caution">
    <text evidence="2">The sequence shown here is derived from an EMBL/GenBank/DDBJ whole genome shotgun (WGS) entry which is preliminary data.</text>
</comment>
<keyword evidence="3" id="KW-1185">Reference proteome</keyword>
<protein>
    <submittedName>
        <fullName evidence="2">Uncharacterized protein</fullName>
    </submittedName>
</protein>
<organism evidence="2 3">
    <name type="scientific">Halocaridina rubra</name>
    <name type="common">Hawaiian red shrimp</name>
    <dbReference type="NCBI Taxonomy" id="373956"/>
    <lineage>
        <taxon>Eukaryota</taxon>
        <taxon>Metazoa</taxon>
        <taxon>Ecdysozoa</taxon>
        <taxon>Arthropoda</taxon>
        <taxon>Crustacea</taxon>
        <taxon>Multicrustacea</taxon>
        <taxon>Malacostraca</taxon>
        <taxon>Eumalacostraca</taxon>
        <taxon>Eucarida</taxon>
        <taxon>Decapoda</taxon>
        <taxon>Pleocyemata</taxon>
        <taxon>Caridea</taxon>
        <taxon>Atyoidea</taxon>
        <taxon>Atyidae</taxon>
        <taxon>Halocaridina</taxon>
    </lineage>
</organism>
<gene>
    <name evidence="2" type="ORF">SK128_014839</name>
</gene>
<reference evidence="2 3" key="1">
    <citation type="submission" date="2023-11" db="EMBL/GenBank/DDBJ databases">
        <title>Halocaridina rubra genome assembly.</title>
        <authorList>
            <person name="Smith C."/>
        </authorList>
    </citation>
    <scope>NUCLEOTIDE SEQUENCE [LARGE SCALE GENOMIC DNA]</scope>
    <source>
        <strain evidence="2">EP-1</strain>
        <tissue evidence="2">Whole</tissue>
    </source>
</reference>
<proteinExistence type="predicted"/>
<dbReference type="EMBL" id="JAXCGZ010013455">
    <property type="protein sequence ID" value="KAK7072507.1"/>
    <property type="molecule type" value="Genomic_DNA"/>
</dbReference>
<evidence type="ECO:0000313" key="3">
    <source>
        <dbReference type="Proteomes" id="UP001381693"/>
    </source>
</evidence>
<dbReference type="Proteomes" id="UP001381693">
    <property type="component" value="Unassembled WGS sequence"/>
</dbReference>
<feature type="region of interest" description="Disordered" evidence="1">
    <location>
        <begin position="226"/>
        <end position="280"/>
    </location>
</feature>
<feature type="compositionally biased region" description="Polar residues" evidence="1">
    <location>
        <begin position="356"/>
        <end position="395"/>
    </location>
</feature>
<feature type="region of interest" description="Disordered" evidence="1">
    <location>
        <begin position="315"/>
        <end position="409"/>
    </location>
</feature>
<evidence type="ECO:0000313" key="2">
    <source>
        <dbReference type="EMBL" id="KAK7072507.1"/>
    </source>
</evidence>
<feature type="compositionally biased region" description="Basic and acidic residues" evidence="1">
    <location>
        <begin position="400"/>
        <end position="409"/>
    </location>
</feature>
<feature type="compositionally biased region" description="Polar residues" evidence="1">
    <location>
        <begin position="245"/>
        <end position="262"/>
    </location>
</feature>
<feature type="compositionally biased region" description="Low complexity" evidence="1">
    <location>
        <begin position="232"/>
        <end position="244"/>
    </location>
</feature>
<feature type="compositionally biased region" description="Low complexity" evidence="1">
    <location>
        <begin position="319"/>
        <end position="343"/>
    </location>
</feature>
<dbReference type="PANTHER" id="PTHR21521">
    <property type="entry name" value="AMUN, ISOFORM A"/>
    <property type="match status" value="1"/>
</dbReference>
<dbReference type="AlphaFoldDB" id="A0AAN8WUM4"/>
<dbReference type="PANTHER" id="PTHR21521:SF0">
    <property type="entry name" value="AMUN, ISOFORM A"/>
    <property type="match status" value="1"/>
</dbReference>
<accession>A0AAN8WUM4</accession>
<evidence type="ECO:0000256" key="1">
    <source>
        <dbReference type="SAM" id="MobiDB-lite"/>
    </source>
</evidence>
<name>A0AAN8WUM4_HALRR</name>